<reference evidence="1 2" key="1">
    <citation type="submission" date="2016-10" db="EMBL/GenBank/DDBJ databases">
        <title>Rodentibacter gen. nov. and new species.</title>
        <authorList>
            <person name="Christensen H."/>
        </authorList>
    </citation>
    <scope>NUCLEOTIDE SEQUENCE [LARGE SCALE GENOMIC DNA]</scope>
    <source>
        <strain evidence="1 2">Ppn157</strain>
    </source>
</reference>
<dbReference type="AlphaFoldDB" id="A0A1V3L171"/>
<gene>
    <name evidence="1" type="ORF">BKG93_09340</name>
</gene>
<dbReference type="EMBL" id="MLAH01000058">
    <property type="protein sequence ID" value="OOF83714.1"/>
    <property type="molecule type" value="Genomic_DNA"/>
</dbReference>
<dbReference type="RefSeq" id="WP_077476801.1">
    <property type="nucleotide sequence ID" value="NZ_MLAH01000058.1"/>
</dbReference>
<dbReference type="Proteomes" id="UP000189549">
    <property type="component" value="Unassembled WGS sequence"/>
</dbReference>
<keyword evidence="1" id="KW-0436">Ligase</keyword>
<protein>
    <submittedName>
        <fullName evidence="1">Cysteinyl-tRNA synthetase</fullName>
    </submittedName>
</protein>
<keyword evidence="1" id="KW-0030">Aminoacyl-tRNA synthetase</keyword>
<organism evidence="1 2">
    <name type="scientific">Rodentibacter ratti</name>
    <dbReference type="NCBI Taxonomy" id="1906745"/>
    <lineage>
        <taxon>Bacteria</taxon>
        <taxon>Pseudomonadati</taxon>
        <taxon>Pseudomonadota</taxon>
        <taxon>Gammaproteobacteria</taxon>
        <taxon>Pasteurellales</taxon>
        <taxon>Pasteurellaceae</taxon>
        <taxon>Rodentibacter</taxon>
    </lineage>
</organism>
<comment type="caution">
    <text evidence="1">The sequence shown here is derived from an EMBL/GenBank/DDBJ whole genome shotgun (WGS) entry which is preliminary data.</text>
</comment>
<evidence type="ECO:0000313" key="1">
    <source>
        <dbReference type="EMBL" id="OOF83714.1"/>
    </source>
</evidence>
<proteinExistence type="predicted"/>
<name>A0A1V3L171_9PAST</name>
<dbReference type="GO" id="GO:0004812">
    <property type="term" value="F:aminoacyl-tRNA ligase activity"/>
    <property type="evidence" value="ECO:0007669"/>
    <property type="project" value="UniProtKB-KW"/>
</dbReference>
<evidence type="ECO:0000313" key="2">
    <source>
        <dbReference type="Proteomes" id="UP000189549"/>
    </source>
</evidence>
<accession>A0A1V3L171</accession>
<sequence>MSSAITEGALEFIFSENISSTKYDDWCHYRNQFKDRCYKDNKAVDFIAYDENTAWLCEIKDFRLGDRNPEKIPLCDEIAMKIRDTLAGLVSANLQANVFEEKKFARKVLKCENINIVLHVEQPQGSSYYYDLADLKDKLCNLLKAVDPHVKVMSKKSAHPDIPWKVQ</sequence>